<feature type="region of interest" description="Disordered" evidence="1">
    <location>
        <begin position="1"/>
        <end position="45"/>
    </location>
</feature>
<protein>
    <recommendedName>
        <fullName evidence="4">Outer membrane protein beta-barrel domain-containing protein</fullName>
    </recommendedName>
</protein>
<gene>
    <name evidence="2" type="ORF">GWO68_05845</name>
</gene>
<reference evidence="2 3" key="1">
    <citation type="submission" date="2020-01" db="EMBL/GenBank/DDBJ databases">
        <authorList>
            <person name="Kim M.K."/>
        </authorList>
    </citation>
    <scope>NUCLEOTIDE SEQUENCE [LARGE SCALE GENOMIC DNA]</scope>
    <source>
        <strain evidence="2 3">BT213</strain>
    </source>
</reference>
<dbReference type="EMBL" id="JAAEAA010000006">
    <property type="protein sequence ID" value="NDK55431.1"/>
    <property type="molecule type" value="Genomic_DNA"/>
</dbReference>
<accession>A0A6B2GZH0</accession>
<proteinExistence type="predicted"/>
<comment type="caution">
    <text evidence="2">The sequence shown here is derived from an EMBL/GenBank/DDBJ whole genome shotgun (WGS) entry which is preliminary data.</text>
</comment>
<evidence type="ECO:0008006" key="4">
    <source>
        <dbReference type="Google" id="ProtNLM"/>
    </source>
</evidence>
<evidence type="ECO:0000256" key="1">
    <source>
        <dbReference type="SAM" id="MobiDB-lite"/>
    </source>
</evidence>
<sequence length="200" mass="22289">MPAGPPGSPQPAPAQVKPKPQAQPKPPVTQPEVVKPQDEQEEEEPQEFIDKLYFGGSFGLQFGSYTNITLLPIIGYRVTDKFSVGTGIVYHFISDGGVSLHNYGGRAFTQLEVVNIGDGALLAHAEVEALSRQYLRVYPNYTYDKLRKTLVMPMFGVGYRQRISEKASFDLLLLYNMNDDPVNPYSNPVIRAGINLPFRR</sequence>
<feature type="compositionally biased region" description="Pro residues" evidence="1">
    <location>
        <begin position="1"/>
        <end position="12"/>
    </location>
</feature>
<evidence type="ECO:0000313" key="3">
    <source>
        <dbReference type="Proteomes" id="UP000478546"/>
    </source>
</evidence>
<evidence type="ECO:0000313" key="2">
    <source>
        <dbReference type="EMBL" id="NDK55431.1"/>
    </source>
</evidence>
<keyword evidence="3" id="KW-1185">Reference proteome</keyword>
<organism evidence="2 3">
    <name type="scientific">Pontibacter fetidus</name>
    <dbReference type="NCBI Taxonomy" id="2700082"/>
    <lineage>
        <taxon>Bacteria</taxon>
        <taxon>Pseudomonadati</taxon>
        <taxon>Bacteroidota</taxon>
        <taxon>Cytophagia</taxon>
        <taxon>Cytophagales</taxon>
        <taxon>Hymenobacteraceae</taxon>
        <taxon>Pontibacter</taxon>
    </lineage>
</organism>
<dbReference type="AlphaFoldDB" id="A0A6B2GZH0"/>
<name>A0A6B2GZH0_9BACT</name>
<dbReference type="Proteomes" id="UP000478546">
    <property type="component" value="Unassembled WGS sequence"/>
</dbReference>